<dbReference type="CDD" id="cd07379">
    <property type="entry name" value="MPP_239FB"/>
    <property type="match status" value="1"/>
</dbReference>
<dbReference type="Pfam" id="PF00149">
    <property type="entry name" value="Metallophos"/>
    <property type="match status" value="1"/>
</dbReference>
<organism evidence="2 3">
    <name type="scientific">Pleurostoma richardsiae</name>
    <dbReference type="NCBI Taxonomy" id="41990"/>
    <lineage>
        <taxon>Eukaryota</taxon>
        <taxon>Fungi</taxon>
        <taxon>Dikarya</taxon>
        <taxon>Ascomycota</taxon>
        <taxon>Pezizomycotina</taxon>
        <taxon>Sordariomycetes</taxon>
        <taxon>Sordariomycetidae</taxon>
        <taxon>Calosphaeriales</taxon>
        <taxon>Pleurostomataceae</taxon>
        <taxon>Pleurostoma</taxon>
    </lineage>
</organism>
<dbReference type="EMBL" id="JANBVO010000011">
    <property type="protein sequence ID" value="KAJ9148902.1"/>
    <property type="molecule type" value="Genomic_DNA"/>
</dbReference>
<proteinExistence type="predicted"/>
<dbReference type="GO" id="GO:0016787">
    <property type="term" value="F:hydrolase activity"/>
    <property type="evidence" value="ECO:0007669"/>
    <property type="project" value="InterPro"/>
</dbReference>
<keyword evidence="3" id="KW-1185">Reference proteome</keyword>
<protein>
    <submittedName>
        <fullName evidence="2">Calcineurin-like phosphoesterase</fullName>
    </submittedName>
</protein>
<feature type="domain" description="Calcineurin-like phosphoesterase" evidence="1">
    <location>
        <begin position="60"/>
        <end position="237"/>
    </location>
</feature>
<dbReference type="InterPro" id="IPR004843">
    <property type="entry name" value="Calcineurin-like_PHP"/>
</dbReference>
<dbReference type="AlphaFoldDB" id="A0AA38RHU2"/>
<gene>
    <name evidence="2" type="ORF">NKR23_g4544</name>
</gene>
<comment type="caution">
    <text evidence="2">The sequence shown here is derived from an EMBL/GenBank/DDBJ whole genome shotgun (WGS) entry which is preliminary data.</text>
</comment>
<name>A0AA38RHU2_9PEZI</name>
<dbReference type="PANTHER" id="PTHR12905">
    <property type="entry name" value="METALLOPHOSPHOESTERASE"/>
    <property type="match status" value="1"/>
</dbReference>
<evidence type="ECO:0000259" key="1">
    <source>
        <dbReference type="Pfam" id="PF00149"/>
    </source>
</evidence>
<dbReference type="Gene3D" id="3.60.21.10">
    <property type="match status" value="1"/>
</dbReference>
<reference evidence="2" key="1">
    <citation type="submission" date="2022-07" db="EMBL/GenBank/DDBJ databases">
        <title>Fungi with potential for degradation of polypropylene.</title>
        <authorList>
            <person name="Gostincar C."/>
        </authorList>
    </citation>
    <scope>NUCLEOTIDE SEQUENCE</scope>
    <source>
        <strain evidence="2">EXF-13308</strain>
    </source>
</reference>
<dbReference type="PANTHER" id="PTHR12905:SF18">
    <property type="entry name" value="ESTER HYDROLASE, PUTATIVE (AFU_ORTHOLOGUE AFUA_4G03130)-RELATED"/>
    <property type="match status" value="1"/>
</dbReference>
<dbReference type="Proteomes" id="UP001174694">
    <property type="component" value="Unassembled WGS sequence"/>
</dbReference>
<dbReference type="InterPro" id="IPR051693">
    <property type="entry name" value="UPF0046_metallophosphoest"/>
</dbReference>
<sequence>MGLLTRLGLRRPNEWEPPTPLDNLLASPLQFLVAHLYYLILLLRGSPLHPPRSAARPAIRVVCLSDTHDLVPAAVPDGDLLIHAGDLTDGGTLADVQAQLDWLARLPHRHKVLVCGNHDSWFDPSSRRPEDRASGAEPDFRGVHYLERSGVTLEFAGGRMLNVYGAPDIPECGGSEFAFQYSRGQDPWRGTIPTETDILVTHGPPRYHLDLNLGCAGLLEEVWRVRPRLHVFGHVHWGRGQQSAYFDDCQRTYEALMARPARGLIRDLLLPNAGWLGALWVVYYGLVGISWKWLMAGPSANNASLFVNAACMHGNTGRLRKGKVEVIDL</sequence>
<evidence type="ECO:0000313" key="2">
    <source>
        <dbReference type="EMBL" id="KAJ9148902.1"/>
    </source>
</evidence>
<accession>A0AA38RHU2</accession>
<dbReference type="SUPFAM" id="SSF56300">
    <property type="entry name" value="Metallo-dependent phosphatases"/>
    <property type="match status" value="1"/>
</dbReference>
<evidence type="ECO:0000313" key="3">
    <source>
        <dbReference type="Proteomes" id="UP001174694"/>
    </source>
</evidence>
<dbReference type="InterPro" id="IPR029052">
    <property type="entry name" value="Metallo-depent_PP-like"/>
</dbReference>